<dbReference type="SUPFAM" id="SSF46894">
    <property type="entry name" value="C-terminal effector domain of the bipartite response regulators"/>
    <property type="match status" value="1"/>
</dbReference>
<accession>A0ABX3P1C8</accession>
<dbReference type="Gene3D" id="1.10.10.10">
    <property type="entry name" value="Winged helix-like DNA-binding domain superfamily/Winged helix DNA-binding domain"/>
    <property type="match status" value="1"/>
</dbReference>
<name>A0ABX3P1C8_9BACT</name>
<evidence type="ECO:0000259" key="6">
    <source>
        <dbReference type="PROSITE" id="PS50110"/>
    </source>
</evidence>
<gene>
    <name evidence="8" type="ORF">A4D02_24435</name>
</gene>
<dbReference type="InterPro" id="IPR001789">
    <property type="entry name" value="Sig_transdc_resp-reg_receiver"/>
</dbReference>
<dbReference type="SMART" id="SM00448">
    <property type="entry name" value="REC"/>
    <property type="match status" value="1"/>
</dbReference>
<feature type="domain" description="OmpR/PhoB-type" evidence="7">
    <location>
        <begin position="133"/>
        <end position="230"/>
    </location>
</feature>
<evidence type="ECO:0000313" key="8">
    <source>
        <dbReference type="EMBL" id="OQP52342.1"/>
    </source>
</evidence>
<dbReference type="Gene3D" id="6.10.250.690">
    <property type="match status" value="1"/>
</dbReference>
<dbReference type="Pfam" id="PF00072">
    <property type="entry name" value="Response_reg"/>
    <property type="match status" value="1"/>
</dbReference>
<evidence type="ECO:0000259" key="7">
    <source>
        <dbReference type="PROSITE" id="PS51755"/>
    </source>
</evidence>
<dbReference type="Pfam" id="PF00486">
    <property type="entry name" value="Trans_reg_C"/>
    <property type="match status" value="1"/>
</dbReference>
<proteinExistence type="predicted"/>
<dbReference type="RefSeq" id="WP_014220393.1">
    <property type="nucleotide sequence ID" value="NZ_LWBO01000004.1"/>
</dbReference>
<dbReference type="InterPro" id="IPR001867">
    <property type="entry name" value="OmpR/PhoB-type_DNA-bd"/>
</dbReference>
<dbReference type="InterPro" id="IPR039420">
    <property type="entry name" value="WalR-like"/>
</dbReference>
<keyword evidence="1 4" id="KW-0597">Phosphoprotein</keyword>
<evidence type="ECO:0000256" key="5">
    <source>
        <dbReference type="PROSITE-ProRule" id="PRU01091"/>
    </source>
</evidence>
<dbReference type="InterPro" id="IPR036388">
    <property type="entry name" value="WH-like_DNA-bd_sf"/>
</dbReference>
<evidence type="ECO:0000256" key="4">
    <source>
        <dbReference type="PROSITE-ProRule" id="PRU00169"/>
    </source>
</evidence>
<sequence length="232" mass="26940">MNKIKVLLVDDEPVLASIIKESLEMREFIVHIALNGIDGWNQFRELKPDLCIIDVVLPRKDGFSLVSEIRLVDDKVPIMFLTARTETEDVIRGFEIGADDYMKKPFSMEELILRLKVLVRRRVGGFSPRSDPSEETTIGRFLFNSRRMELSRDREIIQLSQREAELLQLLSDSKNSLLDRKTALIKLWGKDDIFSARSMDVYITRIRKYFRLDSSVEIVNIRGKGYSLIERS</sequence>
<dbReference type="SUPFAM" id="SSF52172">
    <property type="entry name" value="CheY-like"/>
    <property type="match status" value="1"/>
</dbReference>
<organism evidence="8 9">
    <name type="scientific">Niastella koreensis</name>
    <dbReference type="NCBI Taxonomy" id="354356"/>
    <lineage>
        <taxon>Bacteria</taxon>
        <taxon>Pseudomonadati</taxon>
        <taxon>Bacteroidota</taxon>
        <taxon>Chitinophagia</taxon>
        <taxon>Chitinophagales</taxon>
        <taxon>Chitinophagaceae</taxon>
        <taxon>Niastella</taxon>
    </lineage>
</organism>
<evidence type="ECO:0000313" key="9">
    <source>
        <dbReference type="Proteomes" id="UP000192277"/>
    </source>
</evidence>
<dbReference type="PROSITE" id="PS50110">
    <property type="entry name" value="RESPONSE_REGULATORY"/>
    <property type="match status" value="1"/>
</dbReference>
<dbReference type="SMART" id="SM00862">
    <property type="entry name" value="Trans_reg_C"/>
    <property type="match status" value="1"/>
</dbReference>
<feature type="domain" description="Response regulatory" evidence="6">
    <location>
        <begin position="5"/>
        <end position="119"/>
    </location>
</feature>
<dbReference type="EMBL" id="LWBO01000004">
    <property type="protein sequence ID" value="OQP52342.1"/>
    <property type="molecule type" value="Genomic_DNA"/>
</dbReference>
<keyword evidence="3 5" id="KW-0238">DNA-binding</keyword>
<dbReference type="PROSITE" id="PS51755">
    <property type="entry name" value="OMPR_PHOB"/>
    <property type="match status" value="1"/>
</dbReference>
<reference evidence="8 9" key="1">
    <citation type="submission" date="2016-04" db="EMBL/GenBank/DDBJ databases">
        <authorList>
            <person name="Chen L."/>
            <person name="Zhuang W."/>
            <person name="Wang G."/>
        </authorList>
    </citation>
    <scope>NUCLEOTIDE SEQUENCE [LARGE SCALE GENOMIC DNA]</scope>
    <source>
        <strain evidence="9">GR20</strain>
    </source>
</reference>
<dbReference type="CDD" id="cd00383">
    <property type="entry name" value="trans_reg_C"/>
    <property type="match status" value="1"/>
</dbReference>
<protein>
    <submittedName>
        <fullName evidence="8">Two-component system response regulator</fullName>
    </submittedName>
</protein>
<dbReference type="Gene3D" id="3.40.50.2300">
    <property type="match status" value="1"/>
</dbReference>
<evidence type="ECO:0000256" key="2">
    <source>
        <dbReference type="ARBA" id="ARBA00023012"/>
    </source>
</evidence>
<evidence type="ECO:0000256" key="1">
    <source>
        <dbReference type="ARBA" id="ARBA00022553"/>
    </source>
</evidence>
<feature type="modified residue" description="4-aspartylphosphate" evidence="4">
    <location>
        <position position="54"/>
    </location>
</feature>
<dbReference type="InterPro" id="IPR016032">
    <property type="entry name" value="Sig_transdc_resp-reg_C-effctor"/>
</dbReference>
<dbReference type="PANTHER" id="PTHR48111:SF40">
    <property type="entry name" value="PHOSPHATE REGULON TRANSCRIPTIONAL REGULATORY PROTEIN PHOB"/>
    <property type="match status" value="1"/>
</dbReference>
<feature type="DNA-binding region" description="OmpR/PhoB-type" evidence="5">
    <location>
        <begin position="133"/>
        <end position="230"/>
    </location>
</feature>
<keyword evidence="9" id="KW-1185">Reference proteome</keyword>
<keyword evidence="2" id="KW-0902">Two-component regulatory system</keyword>
<dbReference type="CDD" id="cd17574">
    <property type="entry name" value="REC_OmpR"/>
    <property type="match status" value="1"/>
</dbReference>
<dbReference type="Proteomes" id="UP000192277">
    <property type="component" value="Unassembled WGS sequence"/>
</dbReference>
<dbReference type="InterPro" id="IPR011006">
    <property type="entry name" value="CheY-like_superfamily"/>
</dbReference>
<comment type="caution">
    <text evidence="8">The sequence shown here is derived from an EMBL/GenBank/DDBJ whole genome shotgun (WGS) entry which is preliminary data.</text>
</comment>
<dbReference type="PANTHER" id="PTHR48111">
    <property type="entry name" value="REGULATOR OF RPOS"/>
    <property type="match status" value="1"/>
</dbReference>
<evidence type="ECO:0000256" key="3">
    <source>
        <dbReference type="ARBA" id="ARBA00023125"/>
    </source>
</evidence>